<organism evidence="2 3">
    <name type="scientific">Endocarpon pusillum</name>
    <dbReference type="NCBI Taxonomy" id="364733"/>
    <lineage>
        <taxon>Eukaryota</taxon>
        <taxon>Fungi</taxon>
        <taxon>Dikarya</taxon>
        <taxon>Ascomycota</taxon>
        <taxon>Pezizomycotina</taxon>
        <taxon>Eurotiomycetes</taxon>
        <taxon>Chaetothyriomycetidae</taxon>
        <taxon>Verrucariales</taxon>
        <taxon>Verrucariaceae</taxon>
        <taxon>Endocarpon</taxon>
    </lineage>
</organism>
<feature type="compositionally biased region" description="Low complexity" evidence="1">
    <location>
        <begin position="238"/>
        <end position="250"/>
    </location>
</feature>
<accession>A0A8H7AAT2</accession>
<feature type="region of interest" description="Disordered" evidence="1">
    <location>
        <begin position="235"/>
        <end position="269"/>
    </location>
</feature>
<reference evidence="2" key="1">
    <citation type="submission" date="2020-02" db="EMBL/GenBank/DDBJ databases">
        <authorList>
            <person name="Palmer J.M."/>
        </authorList>
    </citation>
    <scope>NUCLEOTIDE SEQUENCE</scope>
    <source>
        <strain evidence="2">EPUS1.4</strain>
        <tissue evidence="2">Thallus</tissue>
    </source>
</reference>
<name>A0A8H7AAT2_9EURO</name>
<dbReference type="EMBL" id="JAACFV010000133">
    <property type="protein sequence ID" value="KAF7504584.1"/>
    <property type="molecule type" value="Genomic_DNA"/>
</dbReference>
<keyword evidence="3" id="KW-1185">Reference proteome</keyword>
<comment type="caution">
    <text evidence="2">The sequence shown here is derived from an EMBL/GenBank/DDBJ whole genome shotgun (WGS) entry which is preliminary data.</text>
</comment>
<evidence type="ECO:0000313" key="3">
    <source>
        <dbReference type="Proteomes" id="UP000606974"/>
    </source>
</evidence>
<gene>
    <name evidence="2" type="ORF">GJ744_002079</name>
</gene>
<proteinExistence type="predicted"/>
<evidence type="ECO:0000313" key="2">
    <source>
        <dbReference type="EMBL" id="KAF7504584.1"/>
    </source>
</evidence>
<dbReference type="AlphaFoldDB" id="A0A8H7AAT2"/>
<evidence type="ECO:0000256" key="1">
    <source>
        <dbReference type="SAM" id="MobiDB-lite"/>
    </source>
</evidence>
<sequence>MTGTDLGAGGFETVRRCLGTRSGMRGLRAHIDKRTQLDERQLALTPPATSFPYQNWAADFSDDSDLPPLTELLRYPNQVIDLIGDDTDDDDDDEGGEKCSTLSIDSSYCLPPSLYQLAACTSDYRGASVAATSNGEKYLWGNIFVERTQSITRHPWLSSEADHCGRTESVGSVSIVAGHNDLAADLSASFVRERPRHEYDICSVETSRTQRTDRIKSVIGGNEAPLLITDCSAQTLNPTSGSATSTAGPSEPDPAINPYFEDHDSKDSR</sequence>
<feature type="compositionally biased region" description="Basic and acidic residues" evidence="1">
    <location>
        <begin position="260"/>
        <end position="269"/>
    </location>
</feature>
<protein>
    <submittedName>
        <fullName evidence="2">Uncharacterized protein</fullName>
    </submittedName>
</protein>
<dbReference type="Proteomes" id="UP000606974">
    <property type="component" value="Unassembled WGS sequence"/>
</dbReference>